<protein>
    <recommendedName>
        <fullName evidence="2">STB6-like N-terminal domain-containing protein</fullName>
    </recommendedName>
</protein>
<keyword evidence="4" id="KW-1185">Reference proteome</keyword>
<feature type="compositionally biased region" description="Polar residues" evidence="1">
    <location>
        <begin position="518"/>
        <end position="527"/>
    </location>
</feature>
<dbReference type="Proteomes" id="UP000019373">
    <property type="component" value="Unassembled WGS sequence"/>
</dbReference>
<dbReference type="GO" id="GO:0070822">
    <property type="term" value="C:Sin3-type complex"/>
    <property type="evidence" value="ECO:0007669"/>
    <property type="project" value="TreeGrafter"/>
</dbReference>
<dbReference type="Pfam" id="PF25995">
    <property type="entry name" value="STB6_N"/>
    <property type="match status" value="1"/>
</dbReference>
<dbReference type="OrthoDB" id="19806at2759"/>
<dbReference type="EMBL" id="KE721278">
    <property type="protein sequence ID" value="ERF70916.1"/>
    <property type="molecule type" value="Genomic_DNA"/>
</dbReference>
<gene>
    <name evidence="3" type="ORF">EPUS_02439</name>
</gene>
<accession>U1GGL3</accession>
<evidence type="ECO:0000256" key="1">
    <source>
        <dbReference type="SAM" id="MobiDB-lite"/>
    </source>
</evidence>
<reference evidence="4" key="1">
    <citation type="journal article" date="2014" name="BMC Genomics">
        <title>Genome characteristics reveal the impact of lichenization on lichen-forming fungus Endocarpon pusillum Hedwig (Verrucariales, Ascomycota).</title>
        <authorList>
            <person name="Wang Y.-Y."/>
            <person name="Liu B."/>
            <person name="Zhang X.-Y."/>
            <person name="Zhou Q.-M."/>
            <person name="Zhang T."/>
            <person name="Li H."/>
            <person name="Yu Y.-F."/>
            <person name="Zhang X.-L."/>
            <person name="Hao X.-Y."/>
            <person name="Wang M."/>
            <person name="Wang L."/>
            <person name="Wei J.-C."/>
        </authorList>
    </citation>
    <scope>NUCLEOTIDE SEQUENCE [LARGE SCALE GENOMIC DNA]</scope>
    <source>
        <strain evidence="4">Z07020 / HMAS-L-300199</strain>
    </source>
</reference>
<dbReference type="InterPro" id="IPR059025">
    <property type="entry name" value="STB6_N"/>
</dbReference>
<evidence type="ECO:0000259" key="2">
    <source>
        <dbReference type="Pfam" id="PF25995"/>
    </source>
</evidence>
<dbReference type="AlphaFoldDB" id="U1GGL3"/>
<dbReference type="PANTHER" id="PTHR31011:SF2">
    <property type="entry name" value="PROTEIN STB2-RELATED"/>
    <property type="match status" value="1"/>
</dbReference>
<dbReference type="PANTHER" id="PTHR31011">
    <property type="entry name" value="PROTEIN STB2-RELATED"/>
    <property type="match status" value="1"/>
</dbReference>
<evidence type="ECO:0000313" key="4">
    <source>
        <dbReference type="Proteomes" id="UP000019373"/>
    </source>
</evidence>
<feature type="compositionally biased region" description="Basic and acidic residues" evidence="1">
    <location>
        <begin position="492"/>
        <end position="512"/>
    </location>
</feature>
<dbReference type="RefSeq" id="XP_007803535.1">
    <property type="nucleotide sequence ID" value="XM_007805344.1"/>
</dbReference>
<dbReference type="InterPro" id="IPR038919">
    <property type="entry name" value="STB2/STB2"/>
</dbReference>
<name>U1GGL3_ENDPU</name>
<feature type="compositionally biased region" description="Basic and acidic residues" evidence="1">
    <location>
        <begin position="467"/>
        <end position="478"/>
    </location>
</feature>
<sequence length="835" mass="93765">MSTYEDPIGRSSNEHPSQVRDHVIVPASSSPSIISNTTLSQHGRKRLVFSDPVAFRYLEEDSATNVLERRRRLQGYEIYIVEQWACSRVHPTSIIATYTGDSSHFILVGVLSVPKDENTWSPRLKVYFKAMSEYHARERDTPLGTLMVTNLSGFPSSLSVIAVPDGDVRKHREDFIVNENLKRLGCAGRAGLNLQHPQPSTTAKFHHLYRTSENVPVYTSVMELVKLCQVSLSLYGKLAPAYADGLLCDITERSINDWWSDIGTYLYNIEPSDGILGPSTVSALVGLLMGAFNRMKAFGAPVGKDVFDITSTKRAIGYFQKSQRMERTRRLDRQTLMRLHKVTAKTASGEGWTVPKAVKSTVAELSGKGGEMVMGIVGGREKAGIADVETLDIERLAQLVTGTKARWLWQGKAAKSNEPETLGHFGSSSNDKIFSEDDQGNYIWTSKHRESVWTDNHLQRTNNVDDVENKTGLERLKDAVSLPGLRSHQPRQSKEEARSHAGHIQDTRHDWDERDPEQVSSSPSSGTHVKEASTPPQKAALEVPDPNHVSRLDHNMSQISLRSESASLPHASEDSEPNPVILASSIDLVEQNRGGEFEELRRELSSDNYNRSFQELQVSGPQATSLRRTQSLVKFIAFGPESPRVNRVPRCLSFSAIESVVLQWDGVDTEFESDTAKGQEPQQTLLGEQAHAVFVREKADKIYYLQQVTIPFTERQISDVDDLDQLTQKRQDELNTFYYERLEDHQTQKATSTDIMADERQGLNEGLRRVEMLGAKLDYEVDALTSRIEEVEDGVAEFDRAVSHIEARVDELVSDGTHKDPWWLILLGYFKNRES</sequence>
<dbReference type="eggNOG" id="ENOG502QT8Q">
    <property type="taxonomic scope" value="Eukaryota"/>
</dbReference>
<dbReference type="OMA" id="EMYLVEQ"/>
<proteinExistence type="predicted"/>
<evidence type="ECO:0000313" key="3">
    <source>
        <dbReference type="EMBL" id="ERF70916.1"/>
    </source>
</evidence>
<dbReference type="HOGENOM" id="CLU_010065_0_0_1"/>
<feature type="domain" description="STB6-like N-terminal" evidence="2">
    <location>
        <begin position="45"/>
        <end position="184"/>
    </location>
</feature>
<dbReference type="GeneID" id="19237492"/>
<feature type="region of interest" description="Disordered" evidence="1">
    <location>
        <begin position="464"/>
        <end position="551"/>
    </location>
</feature>
<organism evidence="3 4">
    <name type="scientific">Endocarpon pusillum (strain Z07020 / HMAS-L-300199)</name>
    <name type="common">Lichen-forming fungus</name>
    <dbReference type="NCBI Taxonomy" id="1263415"/>
    <lineage>
        <taxon>Eukaryota</taxon>
        <taxon>Fungi</taxon>
        <taxon>Dikarya</taxon>
        <taxon>Ascomycota</taxon>
        <taxon>Pezizomycotina</taxon>
        <taxon>Eurotiomycetes</taxon>
        <taxon>Chaetothyriomycetidae</taxon>
        <taxon>Verrucariales</taxon>
        <taxon>Verrucariaceae</taxon>
        <taxon>Endocarpon</taxon>
    </lineage>
</organism>